<dbReference type="SUPFAM" id="SSF50118">
    <property type="entry name" value="Cell growth inhibitor/plasmid maintenance toxic component"/>
    <property type="match status" value="1"/>
</dbReference>
<evidence type="ECO:0000313" key="4">
    <source>
        <dbReference type="Proteomes" id="UP001144204"/>
    </source>
</evidence>
<evidence type="ECO:0000256" key="2">
    <source>
        <dbReference type="ARBA" id="ARBA00022649"/>
    </source>
</evidence>
<reference evidence="3" key="2">
    <citation type="journal article" date="2023" name="PLoS ONE">
        <title>Philodulcilactobacillus myokoensis gen. nov., sp. nov., a fructophilic, acidophilic, and agar-phobic lactic acid bacterium isolated from fermented vegetable extracts.</title>
        <authorList>
            <person name="Kouya T."/>
            <person name="Ishiyama Y."/>
            <person name="Ohashi S."/>
            <person name="Kumakubo R."/>
            <person name="Yamazaki T."/>
            <person name="Otaki T."/>
        </authorList>
    </citation>
    <scope>NUCLEOTIDE SEQUENCE</scope>
    <source>
        <strain evidence="3">WR16-4</strain>
    </source>
</reference>
<dbReference type="InterPro" id="IPR003477">
    <property type="entry name" value="PemK-like"/>
</dbReference>
<dbReference type="Pfam" id="PF02452">
    <property type="entry name" value="PemK_toxin"/>
    <property type="match status" value="1"/>
</dbReference>
<dbReference type="Proteomes" id="UP001144204">
    <property type="component" value="Unassembled WGS sequence"/>
</dbReference>
<comment type="caution">
    <text evidence="3">The sequence shown here is derived from an EMBL/GenBank/DDBJ whole genome shotgun (WGS) entry which is preliminary data.</text>
</comment>
<evidence type="ECO:0000313" key="3">
    <source>
        <dbReference type="EMBL" id="GLB47503.1"/>
    </source>
</evidence>
<protein>
    <recommendedName>
        <fullName evidence="5">Type II toxin-antitoxin system PemK/MazF family toxin</fullName>
    </recommendedName>
</protein>
<dbReference type="GO" id="GO:0003677">
    <property type="term" value="F:DNA binding"/>
    <property type="evidence" value="ECO:0007669"/>
    <property type="project" value="InterPro"/>
</dbReference>
<dbReference type="AlphaFoldDB" id="A0A9W6B3L2"/>
<name>A0A9W6B3L2_9LACO</name>
<accession>A0A9W6B3L2</accession>
<evidence type="ECO:0008006" key="5">
    <source>
        <dbReference type="Google" id="ProtNLM"/>
    </source>
</evidence>
<proteinExistence type="inferred from homology"/>
<keyword evidence="4" id="KW-1185">Reference proteome</keyword>
<evidence type="ECO:0000256" key="1">
    <source>
        <dbReference type="ARBA" id="ARBA00007521"/>
    </source>
</evidence>
<dbReference type="RefSeq" id="WP_286137042.1">
    <property type="nucleotide sequence ID" value="NZ_BRPL01000004.1"/>
</dbReference>
<keyword evidence="2" id="KW-1277">Toxin-antitoxin system</keyword>
<comment type="similarity">
    <text evidence="1">Belongs to the PemK/MazF family.</text>
</comment>
<dbReference type="EMBL" id="BRPL01000004">
    <property type="protein sequence ID" value="GLB47503.1"/>
    <property type="molecule type" value="Genomic_DNA"/>
</dbReference>
<reference evidence="3" key="1">
    <citation type="submission" date="2022-07" db="EMBL/GenBank/DDBJ databases">
        <authorList>
            <person name="Kouya T."/>
            <person name="Ishiyama Y."/>
        </authorList>
    </citation>
    <scope>NUCLEOTIDE SEQUENCE</scope>
    <source>
        <strain evidence="3">WR16-4</strain>
    </source>
</reference>
<dbReference type="Gene3D" id="2.30.30.110">
    <property type="match status" value="1"/>
</dbReference>
<organism evidence="3 4">
    <name type="scientific">Philodulcilactobacillus myokoensis</name>
    <dbReference type="NCBI Taxonomy" id="2929573"/>
    <lineage>
        <taxon>Bacteria</taxon>
        <taxon>Bacillati</taxon>
        <taxon>Bacillota</taxon>
        <taxon>Bacilli</taxon>
        <taxon>Lactobacillales</taxon>
        <taxon>Lactobacillaceae</taxon>
        <taxon>Philodulcilactobacillus</taxon>
    </lineage>
</organism>
<dbReference type="InterPro" id="IPR011067">
    <property type="entry name" value="Plasmid_toxin/cell-grow_inhib"/>
</dbReference>
<gene>
    <name evidence="3" type="ORF">WR164_14820</name>
</gene>
<sequence>MSYVPKIQDIVQTKLNGSKQKMPAVVLSISGYSKITNLVVVAPIVKEANESLKDYFIPIKSGSIEGFINPFQTFTLDLKRNDVKFTKLVLPDAFFFEIIRVQKMILNL</sequence>